<name>A0A0D6R1V0_ARACU</name>
<dbReference type="EMBL" id="GCKF01036144">
    <property type="protein sequence ID" value="JAG96794.1"/>
    <property type="molecule type" value="Transcribed_RNA"/>
</dbReference>
<accession>A0A0D6R1V0</accession>
<sequence length="212" mass="23582">MGNTREVEIGDTTLVIHEQENITDPLTGKEAAGCWIWDCSLVLAHYLATPSWPPFFFHAKTVIELGAGTGIPGLTAAVMGANVVLTDVPPLLPGLQKNVDQNQLGDRVRVRPLTWGEDLDFGELSFSPPVDFILMSDLFYDVKAMPGLCKTLREISGRNTEILLAYELRYGTTECFRVLREEGFSCGKVPQEELDPTWQSDDIGVFRIHKKD</sequence>
<dbReference type="PANTHER" id="PTHR14614">
    <property type="entry name" value="HEPATOCELLULAR CARCINOMA-ASSOCIATED ANTIGEN"/>
    <property type="match status" value="1"/>
</dbReference>
<dbReference type="Pfam" id="PF10294">
    <property type="entry name" value="Methyltransf_16"/>
    <property type="match status" value="1"/>
</dbReference>
<dbReference type="Gene3D" id="3.40.50.150">
    <property type="entry name" value="Vaccinia Virus protein VP39"/>
    <property type="match status" value="1"/>
</dbReference>
<dbReference type="CDD" id="cd02440">
    <property type="entry name" value="AdoMet_MTases"/>
    <property type="match status" value="1"/>
</dbReference>
<dbReference type="InterPro" id="IPR029063">
    <property type="entry name" value="SAM-dependent_MTases_sf"/>
</dbReference>
<organism evidence="1">
    <name type="scientific">Araucaria cunninghamii</name>
    <name type="common">Hoop pine</name>
    <name type="synonym">Moreton Bay pine</name>
    <dbReference type="NCBI Taxonomy" id="56994"/>
    <lineage>
        <taxon>Eukaryota</taxon>
        <taxon>Viridiplantae</taxon>
        <taxon>Streptophyta</taxon>
        <taxon>Embryophyta</taxon>
        <taxon>Tracheophyta</taxon>
        <taxon>Spermatophyta</taxon>
        <taxon>Pinopsida</taxon>
        <taxon>Pinidae</taxon>
        <taxon>Conifers II</taxon>
        <taxon>Araucariales</taxon>
        <taxon>Araucariaceae</taxon>
        <taxon>Araucaria</taxon>
    </lineage>
</organism>
<dbReference type="SUPFAM" id="SSF53335">
    <property type="entry name" value="S-adenosyl-L-methionine-dependent methyltransferases"/>
    <property type="match status" value="1"/>
</dbReference>
<protein>
    <submittedName>
        <fullName evidence="1">Uncharacterized protein</fullName>
    </submittedName>
</protein>
<dbReference type="PANTHER" id="PTHR14614:SF123">
    <property type="entry name" value="OS04G0645500 PROTEIN"/>
    <property type="match status" value="1"/>
</dbReference>
<reference evidence="1" key="1">
    <citation type="submission" date="2015-03" db="EMBL/GenBank/DDBJ databases">
        <title>A transcriptome of Araucaria cunninghamii, an australian fine timber species.</title>
        <authorList>
            <person name="Jing Yi C.J.Y."/>
            <person name="Yin San L.Y.S."/>
            <person name="Abdul Karim S.S."/>
            <person name="Wan Azmi N.N."/>
            <person name="Hercus R.R."/>
            <person name="Croft L.L."/>
        </authorList>
    </citation>
    <scope>NUCLEOTIDE SEQUENCE</scope>
    <source>
        <strain evidence="1">MI0301</strain>
        <tissue evidence="1">Leaf</tissue>
    </source>
</reference>
<dbReference type="AlphaFoldDB" id="A0A0D6R1V0"/>
<dbReference type="InterPro" id="IPR019410">
    <property type="entry name" value="Methyltransf_16"/>
</dbReference>
<evidence type="ECO:0000313" key="1">
    <source>
        <dbReference type="EMBL" id="JAG96794.1"/>
    </source>
</evidence>
<proteinExistence type="predicted"/>